<reference evidence="2" key="1">
    <citation type="submission" date="2025-08" db="UniProtKB">
        <authorList>
            <consortium name="RefSeq"/>
        </authorList>
    </citation>
    <scope>IDENTIFICATION</scope>
    <source>
        <tissue evidence="2">Whole body</tissue>
    </source>
</reference>
<gene>
    <name evidence="2" type="primary">LOC107070084</name>
</gene>
<sequence length="91" mass="10469">MYKMKRPFCNAFSGCGRKRSYYGTSTYSPYYDSKKGIGIRVPIPIYKALINAASKEIRTVVSRGTNDYEIPEITQDFLVFPDRELTLQEVN</sequence>
<accession>A0ABM1IT98</accession>
<evidence type="ECO:0000313" key="2">
    <source>
        <dbReference type="RefSeq" id="XP_015183435.1"/>
    </source>
</evidence>
<keyword evidence="1" id="KW-1185">Reference proteome</keyword>
<protein>
    <submittedName>
        <fullName evidence="2">Uncharacterized protein LOC107070084</fullName>
    </submittedName>
</protein>
<dbReference type="Proteomes" id="UP000694924">
    <property type="component" value="Unplaced"/>
</dbReference>
<dbReference type="RefSeq" id="XP_015183435.1">
    <property type="nucleotide sequence ID" value="XM_015327949.1"/>
</dbReference>
<name>A0ABM1IT98_POLDO</name>
<evidence type="ECO:0000313" key="1">
    <source>
        <dbReference type="Proteomes" id="UP000694924"/>
    </source>
</evidence>
<organism evidence="1 2">
    <name type="scientific">Polistes dominula</name>
    <name type="common">European paper wasp</name>
    <name type="synonym">Vespa dominula</name>
    <dbReference type="NCBI Taxonomy" id="743375"/>
    <lineage>
        <taxon>Eukaryota</taxon>
        <taxon>Metazoa</taxon>
        <taxon>Ecdysozoa</taxon>
        <taxon>Arthropoda</taxon>
        <taxon>Hexapoda</taxon>
        <taxon>Insecta</taxon>
        <taxon>Pterygota</taxon>
        <taxon>Neoptera</taxon>
        <taxon>Endopterygota</taxon>
        <taxon>Hymenoptera</taxon>
        <taxon>Apocrita</taxon>
        <taxon>Aculeata</taxon>
        <taxon>Vespoidea</taxon>
        <taxon>Vespidae</taxon>
        <taxon>Polistinae</taxon>
        <taxon>Polistini</taxon>
        <taxon>Polistes</taxon>
    </lineage>
</organism>
<dbReference type="Pfam" id="PF11105">
    <property type="entry name" value="CCAP"/>
    <property type="match status" value="1"/>
</dbReference>
<dbReference type="InterPro" id="IPR024276">
    <property type="entry name" value="CCAP"/>
</dbReference>
<proteinExistence type="predicted"/>
<dbReference type="GeneID" id="107070084"/>